<accession>A0A4R9LWL5</accession>
<keyword evidence="1" id="KW-0472">Membrane</keyword>
<dbReference type="Proteomes" id="UP000298058">
    <property type="component" value="Unassembled WGS sequence"/>
</dbReference>
<dbReference type="RefSeq" id="WP_135761661.1">
    <property type="nucleotide sequence ID" value="NZ_RQHW01000065.1"/>
</dbReference>
<evidence type="ECO:0000259" key="3">
    <source>
        <dbReference type="Pfam" id="PF13387"/>
    </source>
</evidence>
<dbReference type="EMBL" id="RQHW01000065">
    <property type="protein sequence ID" value="TGN17603.1"/>
    <property type="molecule type" value="Genomic_DNA"/>
</dbReference>
<evidence type="ECO:0000313" key="4">
    <source>
        <dbReference type="EMBL" id="TGN17603.1"/>
    </source>
</evidence>
<dbReference type="InterPro" id="IPR025178">
    <property type="entry name" value="Lnb_N"/>
</dbReference>
<feature type="transmembrane region" description="Helical" evidence="1">
    <location>
        <begin position="299"/>
        <end position="319"/>
    </location>
</feature>
<dbReference type="AlphaFoldDB" id="A0A4R9LWL5"/>
<dbReference type="Pfam" id="PF13387">
    <property type="entry name" value="Lnb_N"/>
    <property type="match status" value="1"/>
</dbReference>
<keyword evidence="5" id="KW-1185">Reference proteome</keyword>
<comment type="caution">
    <text evidence="4">The sequence shown here is derived from an EMBL/GenBank/DDBJ whole genome shotgun (WGS) entry which is preliminary data.</text>
</comment>
<protein>
    <submittedName>
        <fullName evidence="4">DUF4105 domain-containing protein</fullName>
    </submittedName>
</protein>
<feature type="domain" description="Lnb N-terminal periplasmic" evidence="3">
    <location>
        <begin position="51"/>
        <end position="196"/>
    </location>
</feature>
<feature type="signal peptide" evidence="2">
    <location>
        <begin position="1"/>
        <end position="23"/>
    </location>
</feature>
<name>A0A4R9LWL5_9LEPT</name>
<evidence type="ECO:0000256" key="2">
    <source>
        <dbReference type="SAM" id="SignalP"/>
    </source>
</evidence>
<gene>
    <name evidence="4" type="ORF">EHS15_16355</name>
</gene>
<feature type="transmembrane region" description="Helical" evidence="1">
    <location>
        <begin position="377"/>
        <end position="393"/>
    </location>
</feature>
<evidence type="ECO:0000313" key="5">
    <source>
        <dbReference type="Proteomes" id="UP000298058"/>
    </source>
</evidence>
<keyword evidence="2" id="KW-0732">Signal</keyword>
<reference evidence="4" key="1">
    <citation type="journal article" date="2019" name="PLoS Negl. Trop. Dis.">
        <title>Revisiting the worldwide diversity of Leptospira species in the environment.</title>
        <authorList>
            <person name="Vincent A.T."/>
            <person name="Schiettekatte O."/>
            <person name="Bourhy P."/>
            <person name="Veyrier F.J."/>
            <person name="Picardeau M."/>
        </authorList>
    </citation>
    <scope>NUCLEOTIDE SEQUENCE [LARGE SCALE GENOMIC DNA]</scope>
    <source>
        <strain evidence="4">201300427</strain>
    </source>
</reference>
<feature type="chain" id="PRO_5020652370" evidence="2">
    <location>
        <begin position="24"/>
        <end position="406"/>
    </location>
</feature>
<organism evidence="4 5">
    <name type="scientific">Leptospira idonii</name>
    <dbReference type="NCBI Taxonomy" id="1193500"/>
    <lineage>
        <taxon>Bacteria</taxon>
        <taxon>Pseudomonadati</taxon>
        <taxon>Spirochaetota</taxon>
        <taxon>Spirochaetia</taxon>
        <taxon>Leptospirales</taxon>
        <taxon>Leptospiraceae</taxon>
        <taxon>Leptospira</taxon>
    </lineage>
</organism>
<dbReference type="OrthoDB" id="319167at2"/>
<keyword evidence="1" id="KW-0812">Transmembrane</keyword>
<feature type="transmembrane region" description="Helical" evidence="1">
    <location>
        <begin position="266"/>
        <end position="287"/>
    </location>
</feature>
<feature type="transmembrane region" description="Helical" evidence="1">
    <location>
        <begin position="325"/>
        <end position="340"/>
    </location>
</feature>
<proteinExistence type="predicted"/>
<keyword evidence="1" id="KW-1133">Transmembrane helix</keyword>
<feature type="transmembrane region" description="Helical" evidence="1">
    <location>
        <begin position="352"/>
        <end position="371"/>
    </location>
</feature>
<sequence>MFKKLSLLLLVFFQIGLSAQSTPAPGANTPEANLIQMLSSIGPNQWKDVEFQLVTVSPSPTVTTAFGHSALRVLYGKPFESQDFYLDFGEYDESASFVWRFLKGEAKFFIKIRTMADAYTFWDRTGRGMVASQFILTLEQKQKFAKEILDIIEKKREGYEYDNFEANCVTFIRDILGNVYGKPLQLETEKNKSTWRSRLLPYAAKVFWLRFCEKLLLDHDTDMVRNPKDLIYLPYDLLIAAEDGKLVKDKELLHRDFWKLPESADVLGFVTFAIFIFLVASQIPGYLKQRFSSVGRKLFGIISVFCGTFTLIVILFTSFPFMNDTIMFLVFTPVDYLLFLKGKITSRSYQYFLYGRLTMLGLALLLRLTVLPQSIDAALFFTVLFFVLSYINFRKERTEELTETNA</sequence>
<evidence type="ECO:0000256" key="1">
    <source>
        <dbReference type="SAM" id="Phobius"/>
    </source>
</evidence>